<name>A0A0W0G9S2_MONRR</name>
<reference evidence="3 4" key="1">
    <citation type="submission" date="2015-12" db="EMBL/GenBank/DDBJ databases">
        <title>Draft genome sequence of Moniliophthora roreri, the causal agent of frosty pod rot of cacao.</title>
        <authorList>
            <person name="Aime M.C."/>
            <person name="Diaz-Valderrama J.R."/>
            <person name="Kijpornyongpan T."/>
            <person name="Phillips-Mora W."/>
        </authorList>
    </citation>
    <scope>NUCLEOTIDE SEQUENCE [LARGE SCALE GENOMIC DNA]</scope>
    <source>
        <strain evidence="3 4">MCA 2952</strain>
    </source>
</reference>
<dbReference type="Proteomes" id="UP000054988">
    <property type="component" value="Unassembled WGS sequence"/>
</dbReference>
<feature type="signal peptide" evidence="2">
    <location>
        <begin position="1"/>
        <end position="19"/>
    </location>
</feature>
<feature type="chain" id="PRO_5006902494" evidence="2">
    <location>
        <begin position="20"/>
        <end position="143"/>
    </location>
</feature>
<protein>
    <submittedName>
        <fullName evidence="3">Uncharacterized protein</fullName>
    </submittedName>
</protein>
<comment type="caution">
    <text evidence="3">The sequence shown here is derived from an EMBL/GenBank/DDBJ whole genome shotgun (WGS) entry which is preliminary data.</text>
</comment>
<sequence>MRLITFITLAISSVSIVHAQGPVHGAKAIVPRVLRRHLSTRDDASKPPPPPDSSKNADVACLADKPTKCSCNKVAGKFCGDETINLECTNGFVFNCFEDGHTCVVEVHSDKCSKKDECKEEPHKPDHKDTPPPPPDHKPDCDQ</sequence>
<evidence type="ECO:0000256" key="2">
    <source>
        <dbReference type="SAM" id="SignalP"/>
    </source>
</evidence>
<keyword evidence="2" id="KW-0732">Signal</keyword>
<evidence type="ECO:0000313" key="4">
    <source>
        <dbReference type="Proteomes" id="UP000054988"/>
    </source>
</evidence>
<gene>
    <name evidence="3" type="ORF">WG66_2136</name>
</gene>
<dbReference type="AlphaFoldDB" id="A0A0W0G9S2"/>
<feature type="region of interest" description="Disordered" evidence="1">
    <location>
        <begin position="111"/>
        <end position="143"/>
    </location>
</feature>
<evidence type="ECO:0000313" key="3">
    <source>
        <dbReference type="EMBL" id="KTB45287.1"/>
    </source>
</evidence>
<dbReference type="EMBL" id="LATX01000733">
    <property type="protein sequence ID" value="KTB45287.1"/>
    <property type="molecule type" value="Genomic_DNA"/>
</dbReference>
<accession>A0A0W0G9S2</accession>
<proteinExistence type="predicted"/>
<feature type="non-terminal residue" evidence="3">
    <location>
        <position position="143"/>
    </location>
</feature>
<evidence type="ECO:0000256" key="1">
    <source>
        <dbReference type="SAM" id="MobiDB-lite"/>
    </source>
</evidence>
<organism evidence="3 4">
    <name type="scientific">Moniliophthora roreri</name>
    <name type="common">Frosty pod rot fungus</name>
    <name type="synonym">Monilia roreri</name>
    <dbReference type="NCBI Taxonomy" id="221103"/>
    <lineage>
        <taxon>Eukaryota</taxon>
        <taxon>Fungi</taxon>
        <taxon>Dikarya</taxon>
        <taxon>Basidiomycota</taxon>
        <taxon>Agaricomycotina</taxon>
        <taxon>Agaricomycetes</taxon>
        <taxon>Agaricomycetidae</taxon>
        <taxon>Agaricales</taxon>
        <taxon>Marasmiineae</taxon>
        <taxon>Marasmiaceae</taxon>
        <taxon>Moniliophthora</taxon>
    </lineage>
</organism>